<dbReference type="RefSeq" id="WP_035640024.1">
    <property type="nucleotide sequence ID" value="NZ_CP017479.1"/>
</dbReference>
<evidence type="ECO:0000256" key="1">
    <source>
        <dbReference type="SAM" id="Phobius"/>
    </source>
</evidence>
<gene>
    <name evidence="2" type="ORF">EM308_16675</name>
</gene>
<organism evidence="2 3">
    <name type="scientific">Flavobacterium gilvum</name>
    <dbReference type="NCBI Taxonomy" id="1492737"/>
    <lineage>
        <taxon>Bacteria</taxon>
        <taxon>Pseudomonadati</taxon>
        <taxon>Bacteroidota</taxon>
        <taxon>Flavobacteriia</taxon>
        <taxon>Flavobacteriales</taxon>
        <taxon>Flavobacteriaceae</taxon>
        <taxon>Flavobacterium</taxon>
    </lineage>
</organism>
<name>A0AAC9I7V9_9FLAO</name>
<keyword evidence="1" id="KW-1133">Transmembrane helix</keyword>
<keyword evidence="3" id="KW-1185">Reference proteome</keyword>
<accession>A0AAC9I7V9</accession>
<evidence type="ECO:0000313" key="2">
    <source>
        <dbReference type="EMBL" id="AOW10986.1"/>
    </source>
</evidence>
<feature type="transmembrane region" description="Helical" evidence="1">
    <location>
        <begin position="43"/>
        <end position="65"/>
    </location>
</feature>
<protein>
    <submittedName>
        <fullName evidence="2">Uncharacterized protein</fullName>
    </submittedName>
</protein>
<keyword evidence="1" id="KW-0812">Transmembrane</keyword>
<dbReference type="AlphaFoldDB" id="A0AAC9I7V9"/>
<dbReference type="KEGG" id="fgl:EM308_16675"/>
<dbReference type="EMBL" id="CP017479">
    <property type="protein sequence ID" value="AOW10986.1"/>
    <property type="molecule type" value="Genomic_DNA"/>
</dbReference>
<feature type="transmembrane region" description="Helical" evidence="1">
    <location>
        <begin position="5"/>
        <end position="23"/>
    </location>
</feature>
<proteinExistence type="predicted"/>
<reference evidence="2 3" key="1">
    <citation type="submission" date="2016-10" db="EMBL/GenBank/DDBJ databases">
        <title>Flavobacterium gilvum sp. nov., isolated from stream water.</title>
        <authorList>
            <person name="Shin S.-K."/>
            <person name="Cho Y.-J."/>
            <person name="Yi H."/>
        </authorList>
    </citation>
    <scope>NUCLEOTIDE SEQUENCE [LARGE SCALE GENOMIC DNA]</scope>
    <source>
        <strain evidence="2 3">EM1308</strain>
    </source>
</reference>
<dbReference type="Proteomes" id="UP000175968">
    <property type="component" value="Chromosome"/>
</dbReference>
<evidence type="ECO:0000313" key="3">
    <source>
        <dbReference type="Proteomes" id="UP000175968"/>
    </source>
</evidence>
<keyword evidence="1" id="KW-0472">Membrane</keyword>
<sequence>MKIKGLTFIFVIALLITIWINFIDYKFSVFVLFANKTKNVESLLDNFCLSYIAGYFFYFINVYLLEREDKKHILPLISEKVYHIILVNKTIIKVMKQDNDFNKFNITLEEFRLLLKKDNFEATNSFLTANGNKVLDKFIKERRKGTLQLINDILKTGKFVDDELKSIFSV</sequence>